<evidence type="ECO:0000313" key="3">
    <source>
        <dbReference type="Proteomes" id="UP000292118"/>
    </source>
</evidence>
<keyword evidence="3" id="KW-1185">Reference proteome</keyword>
<dbReference type="InterPro" id="IPR041657">
    <property type="entry name" value="HTH_17"/>
</dbReference>
<keyword evidence="2" id="KW-0238">DNA-binding</keyword>
<dbReference type="AlphaFoldDB" id="A0A4P6F5M1"/>
<proteinExistence type="predicted"/>
<dbReference type="RefSeq" id="WP_129189770.1">
    <property type="nucleotide sequence ID" value="NZ_CP035493.1"/>
</dbReference>
<evidence type="ECO:0000313" key="2">
    <source>
        <dbReference type="EMBL" id="QAY71260.1"/>
    </source>
</evidence>
<dbReference type="Pfam" id="PF12728">
    <property type="entry name" value="HTH_17"/>
    <property type="match status" value="1"/>
</dbReference>
<dbReference type="EMBL" id="CP035493">
    <property type="protein sequence ID" value="QAY71260.1"/>
    <property type="molecule type" value="Genomic_DNA"/>
</dbReference>
<sequence length="147" mass="15579">MSLTVPPARRSVTTHARQQRHAQEFIARVGGDLRALRLEVPGDAATEVPSDVVAILGQVLEAVADGDTVTVASQPAELTTTQAAARLGISRPTLMGLIGAGDLVARKVGTHHRIATSDVVAFRRARLARQRAAFEELAALDDELEGL</sequence>
<protein>
    <submittedName>
        <fullName evidence="2">DNA-binding protein</fullName>
    </submittedName>
</protein>
<gene>
    <name evidence="2" type="ORF">ET471_15495</name>
</gene>
<dbReference type="NCBIfam" id="TIGR01764">
    <property type="entry name" value="excise"/>
    <property type="match status" value="1"/>
</dbReference>
<reference evidence="2 3" key="1">
    <citation type="submission" date="2019-01" db="EMBL/GenBank/DDBJ databases">
        <title>Genome sequencing of strain FW10M-9.</title>
        <authorList>
            <person name="Heo J."/>
            <person name="Kim S.-J."/>
            <person name="Kim J.-S."/>
            <person name="Hong S.-B."/>
            <person name="Kwon S.-W."/>
        </authorList>
    </citation>
    <scope>NUCLEOTIDE SEQUENCE [LARGE SCALE GENOMIC DNA]</scope>
    <source>
        <strain evidence="2 3">FW10M-9</strain>
    </source>
</reference>
<dbReference type="GO" id="GO:0003677">
    <property type="term" value="F:DNA binding"/>
    <property type="evidence" value="ECO:0007669"/>
    <property type="project" value="UniProtKB-KW"/>
</dbReference>
<evidence type="ECO:0000259" key="1">
    <source>
        <dbReference type="Pfam" id="PF12728"/>
    </source>
</evidence>
<dbReference type="KEGG" id="xya:ET471_15495"/>
<organism evidence="2 3">
    <name type="scientific">Xylanimonas protaetiae</name>
    <dbReference type="NCBI Taxonomy" id="2509457"/>
    <lineage>
        <taxon>Bacteria</taxon>
        <taxon>Bacillati</taxon>
        <taxon>Actinomycetota</taxon>
        <taxon>Actinomycetes</taxon>
        <taxon>Micrococcales</taxon>
        <taxon>Promicromonosporaceae</taxon>
        <taxon>Xylanimonas</taxon>
    </lineage>
</organism>
<dbReference type="InterPro" id="IPR010093">
    <property type="entry name" value="SinI_DNA-bd"/>
</dbReference>
<dbReference type="Proteomes" id="UP000292118">
    <property type="component" value="Chromosome"/>
</dbReference>
<name>A0A4P6F5M1_9MICO</name>
<dbReference type="OrthoDB" id="26212at2"/>
<accession>A0A4P6F5M1</accession>
<feature type="domain" description="Helix-turn-helix" evidence="1">
    <location>
        <begin position="78"/>
        <end position="126"/>
    </location>
</feature>